<dbReference type="InterPro" id="IPR008613">
    <property type="entry name" value="Excalibur_Ca-bd_domain"/>
</dbReference>
<organism evidence="3 4">
    <name type="scientific">Neisseria oralis</name>
    <dbReference type="NCBI Taxonomy" id="1107316"/>
    <lineage>
        <taxon>Bacteria</taxon>
        <taxon>Pseudomonadati</taxon>
        <taxon>Pseudomonadota</taxon>
        <taxon>Betaproteobacteria</taxon>
        <taxon>Neisseriales</taxon>
        <taxon>Neisseriaceae</taxon>
        <taxon>Neisseria</taxon>
    </lineage>
</organism>
<evidence type="ECO:0000313" key="3">
    <source>
        <dbReference type="EMBL" id="MFK7642975.1"/>
    </source>
</evidence>
<dbReference type="RefSeq" id="WP_405387046.1">
    <property type="nucleotide sequence ID" value="NZ_JBJGEB010000014.1"/>
</dbReference>
<evidence type="ECO:0000259" key="2">
    <source>
        <dbReference type="Pfam" id="PF05901"/>
    </source>
</evidence>
<dbReference type="Gene3D" id="2.40.50.140">
    <property type="entry name" value="Nucleic acid-binding proteins"/>
    <property type="match status" value="1"/>
</dbReference>
<dbReference type="Pfam" id="PF05901">
    <property type="entry name" value="Excalibur"/>
    <property type="match status" value="1"/>
</dbReference>
<comment type="caution">
    <text evidence="3">The sequence shown here is derived from an EMBL/GenBank/DDBJ whole genome shotgun (WGS) entry which is preliminary data.</text>
</comment>
<reference evidence="3 4" key="1">
    <citation type="submission" date="2024-11" db="EMBL/GenBank/DDBJ databases">
        <authorList>
            <person name="Mikucki A.G."/>
            <person name="Kahler C.M."/>
        </authorList>
    </citation>
    <scope>NUCLEOTIDE SEQUENCE [LARGE SCALE GENOMIC DNA]</scope>
    <source>
        <strain evidence="3 4">EXNM717</strain>
    </source>
</reference>
<gene>
    <name evidence="3" type="ORF">ACI43T_10865</name>
</gene>
<accession>A0ABW8Q5W2</accession>
<protein>
    <submittedName>
        <fullName evidence="3">Excalibur calcium-binding domain-containing protein</fullName>
    </submittedName>
</protein>
<sequence>MRHYGTIAHWNEARKFGAILEEYSQKEVFAPLAAFDRTDPPPTVGERVSFEMTVGRRNRDEAADIRYMDRFADEEKDGFQTEASDSVKKTALTAFIAGLIAFGGYYGYHYVAENSGKIIPHQQNEVIVKQVAEQIHADRQAWKAAVSGSGHGKAVKTESQPQEKAKADDSIGGRIMQLFNKEESRYKCDGRQYCSEMTSLDEAKYFVKHCPNTKMDGDHDGEPCESDSRWR</sequence>
<name>A0ABW8Q5W2_9NEIS</name>
<feature type="region of interest" description="Disordered" evidence="1">
    <location>
        <begin position="212"/>
        <end position="231"/>
    </location>
</feature>
<evidence type="ECO:0000313" key="4">
    <source>
        <dbReference type="Proteomes" id="UP001621964"/>
    </source>
</evidence>
<feature type="compositionally biased region" description="Basic and acidic residues" evidence="1">
    <location>
        <begin position="215"/>
        <end position="231"/>
    </location>
</feature>
<feature type="region of interest" description="Disordered" evidence="1">
    <location>
        <begin position="146"/>
        <end position="169"/>
    </location>
</feature>
<keyword evidence="4" id="KW-1185">Reference proteome</keyword>
<feature type="domain" description="Excalibur calcium-binding" evidence="2">
    <location>
        <begin position="191"/>
        <end position="225"/>
    </location>
</feature>
<dbReference type="SUPFAM" id="SSF50249">
    <property type="entry name" value="Nucleic acid-binding proteins"/>
    <property type="match status" value="1"/>
</dbReference>
<dbReference type="EMBL" id="JBJGEB010000014">
    <property type="protein sequence ID" value="MFK7642975.1"/>
    <property type="molecule type" value="Genomic_DNA"/>
</dbReference>
<dbReference type="InterPro" id="IPR012340">
    <property type="entry name" value="NA-bd_OB-fold"/>
</dbReference>
<evidence type="ECO:0000256" key="1">
    <source>
        <dbReference type="SAM" id="MobiDB-lite"/>
    </source>
</evidence>
<proteinExistence type="predicted"/>
<dbReference type="Proteomes" id="UP001621964">
    <property type="component" value="Unassembled WGS sequence"/>
</dbReference>